<gene>
    <name evidence="3" type="ORF">G3574_01130</name>
</gene>
<dbReference type="NCBIfam" id="NF033594">
    <property type="entry name" value="transpos_ISNCY_2"/>
    <property type="match status" value="1"/>
</dbReference>
<name>A0A6B3SPL9_9BURK</name>
<dbReference type="SUPFAM" id="SSF46689">
    <property type="entry name" value="Homeodomain-like"/>
    <property type="match status" value="1"/>
</dbReference>
<evidence type="ECO:0000313" key="3">
    <source>
        <dbReference type="EMBL" id="NEX59669.1"/>
    </source>
</evidence>
<dbReference type="InterPro" id="IPR047797">
    <property type="entry name" value="ISNCY_transpos"/>
</dbReference>
<dbReference type="InterPro" id="IPR036397">
    <property type="entry name" value="RNaseH_sf"/>
</dbReference>
<dbReference type="SUPFAM" id="SSF53098">
    <property type="entry name" value="Ribonuclease H-like"/>
    <property type="match status" value="1"/>
</dbReference>
<comment type="caution">
    <text evidence="3">The sequence shown here is derived from an EMBL/GenBank/DDBJ whole genome shotgun (WGS) entry which is preliminary data.</text>
</comment>
<reference evidence="3 4" key="1">
    <citation type="submission" date="2020-02" db="EMBL/GenBank/DDBJ databases">
        <authorList>
            <person name="Kim M.K."/>
        </authorList>
    </citation>
    <scope>NUCLEOTIDE SEQUENCE [LARGE SCALE GENOMIC DNA]</scope>
    <source>
        <strain evidence="3 4">17J57-3</strain>
    </source>
</reference>
<keyword evidence="4" id="KW-1185">Reference proteome</keyword>
<feature type="region of interest" description="Disordered" evidence="1">
    <location>
        <begin position="412"/>
        <end position="448"/>
    </location>
</feature>
<feature type="domain" description="Integrase catalytic" evidence="2">
    <location>
        <begin position="132"/>
        <end position="317"/>
    </location>
</feature>
<dbReference type="AlphaFoldDB" id="A0A6B3SPL9"/>
<proteinExistence type="predicted"/>
<feature type="compositionally biased region" description="Basic and acidic residues" evidence="1">
    <location>
        <begin position="412"/>
        <end position="421"/>
    </location>
</feature>
<dbReference type="EMBL" id="JAAIVB010000008">
    <property type="protein sequence ID" value="NEX59669.1"/>
    <property type="molecule type" value="Genomic_DNA"/>
</dbReference>
<protein>
    <submittedName>
        <fullName evidence="3">ISNCY family transposase</fullName>
    </submittedName>
</protein>
<dbReference type="Pfam" id="PF13565">
    <property type="entry name" value="HTH_32"/>
    <property type="match status" value="1"/>
</dbReference>
<accession>A0A6B3SPL9</accession>
<dbReference type="GO" id="GO:0015074">
    <property type="term" value="P:DNA integration"/>
    <property type="evidence" value="ECO:0007669"/>
    <property type="project" value="InterPro"/>
</dbReference>
<dbReference type="PROSITE" id="PS50994">
    <property type="entry name" value="INTEGRASE"/>
    <property type="match status" value="1"/>
</dbReference>
<organism evidence="3 4">
    <name type="scientific">Noviherbaspirillum galbum</name>
    <dbReference type="NCBI Taxonomy" id="2709383"/>
    <lineage>
        <taxon>Bacteria</taxon>
        <taxon>Pseudomonadati</taxon>
        <taxon>Pseudomonadota</taxon>
        <taxon>Betaproteobacteria</taxon>
        <taxon>Burkholderiales</taxon>
        <taxon>Oxalobacteraceae</taxon>
        <taxon>Noviherbaspirillum</taxon>
    </lineage>
</organism>
<evidence type="ECO:0000259" key="2">
    <source>
        <dbReference type="PROSITE" id="PS50994"/>
    </source>
</evidence>
<dbReference type="PANTHER" id="PTHR35004:SF7">
    <property type="entry name" value="INTEGRASE PROTEIN"/>
    <property type="match status" value="1"/>
</dbReference>
<dbReference type="PANTHER" id="PTHR35004">
    <property type="entry name" value="TRANSPOSASE RV3428C-RELATED"/>
    <property type="match status" value="1"/>
</dbReference>
<dbReference type="Proteomes" id="UP000482155">
    <property type="component" value="Unassembled WGS sequence"/>
</dbReference>
<dbReference type="InterPro" id="IPR001584">
    <property type="entry name" value="Integrase_cat-core"/>
</dbReference>
<evidence type="ECO:0000313" key="4">
    <source>
        <dbReference type="Proteomes" id="UP000482155"/>
    </source>
</evidence>
<dbReference type="GO" id="GO:0003676">
    <property type="term" value="F:nucleic acid binding"/>
    <property type="evidence" value="ECO:0007669"/>
    <property type="project" value="InterPro"/>
</dbReference>
<dbReference type="Gene3D" id="3.30.420.10">
    <property type="entry name" value="Ribonuclease H-like superfamily/Ribonuclease H"/>
    <property type="match status" value="1"/>
</dbReference>
<evidence type="ECO:0000256" key="1">
    <source>
        <dbReference type="SAM" id="MobiDB-lite"/>
    </source>
</evidence>
<dbReference type="InterPro" id="IPR012337">
    <property type="entry name" value="RNaseH-like_sf"/>
</dbReference>
<dbReference type="InterPro" id="IPR009057">
    <property type="entry name" value="Homeodomain-like_sf"/>
</dbReference>
<sequence length="461" mass="52445">MASSGVITMSMREVDRLKTLQAVIDGNLRAATAAQRLGLTKRQVNRLLQRYREHGVVGLVNRQRGQRGHRQLASGLAQMALNIIRERYADFGPTLACEKLREVHGIVLGKETVRRLMSDAGLWIPRALRSGSIYQPRNRRNCVGELIQIDGSDHRWFEDRAPACTLLVYIDDATSRLMHLHFTPSESTFSYYEATRRYIELHGKPQAFYSDQASVFRCNAKHATSGDGHTQFGRALYELNIESICANSSQAKGRVERANLTLQDRLVKELRLQGISSMEAANAYAPSYVADHNKRFAKPPRNDWDAHRPLLQGEDLNTIFTWREQRKVSHVLTLQYDKTIYLIADSKANRKLIGKYIDFYEYPDGHIEIRAAGVVVPYETYDRLPQIDQGAIVENKRLGHVLEVVEAVQQQRDDRRSRGDVPVRTNRGQPSSRVKAAAGKKRQRQLGAEDLERALHSNLLH</sequence>